<dbReference type="InterPro" id="IPR024791">
    <property type="entry name" value="Cyt_c/ubiquinol_Oxase_su3"/>
</dbReference>
<feature type="transmembrane region" description="Helical" evidence="9">
    <location>
        <begin position="154"/>
        <end position="174"/>
    </location>
</feature>
<geneLocation type="mitochondrion" evidence="11"/>
<dbReference type="GeneID" id="38745155"/>
<comment type="similarity">
    <text evidence="2 8">Belongs to the cytochrome c oxidase subunit 3 family.</text>
</comment>
<dbReference type="InterPro" id="IPR033945">
    <property type="entry name" value="Cyt_c_oxase_su3_dom"/>
</dbReference>
<dbReference type="EMBL" id="AM292604">
    <property type="protein sequence ID" value="CAL24381.1"/>
    <property type="molecule type" value="Genomic_DNA"/>
</dbReference>
<feature type="transmembrane region" description="Helical" evidence="9">
    <location>
        <begin position="237"/>
        <end position="258"/>
    </location>
</feature>
<dbReference type="RefSeq" id="YP_009029839.1">
    <property type="nucleotide sequence ID" value="NC_024105.1"/>
</dbReference>
<dbReference type="AlphaFoldDB" id="A0A024FS94"/>
<evidence type="ECO:0000256" key="9">
    <source>
        <dbReference type="SAM" id="Phobius"/>
    </source>
</evidence>
<keyword evidence="5" id="KW-1278">Translocase</keyword>
<gene>
    <name evidence="11" type="primary">cox3</name>
</gene>
<dbReference type="CDD" id="cd01665">
    <property type="entry name" value="Cyt_c_Oxidase_III"/>
    <property type="match status" value="1"/>
</dbReference>
<dbReference type="InterPro" id="IPR013833">
    <property type="entry name" value="Cyt_c_oxidase_su3_a-hlx"/>
</dbReference>
<evidence type="ECO:0000259" key="10">
    <source>
        <dbReference type="PROSITE" id="PS50253"/>
    </source>
</evidence>
<sequence>MRNTPFHLVDSSPWPLFGSFAFFFFVSGALFMFKLNLILSFMLGLLFIVLISFFWWRDVVRESLFLGFHSYQVQGNLLLGMVWFISSEVLFFFGFFWSFFHSSLGVSVDLFSSWPPMGVEVLNPLGVPLLNTLVLLSSGFTVTWAHYSLLLNNYSNAIIGMISTIGLGMFFTLLQAMEYLDGFFLISDSVYGSVFFMATGFHGFHVMVGSLFLLVSTVRMVKGQFNMKHHIGLECSIWYWHFVDVVWLFLYISIYWWGSII</sequence>
<evidence type="ECO:0000256" key="4">
    <source>
        <dbReference type="ARBA" id="ARBA00022692"/>
    </source>
</evidence>
<feature type="domain" description="Heme-copper oxidase subunit III family profile" evidence="10">
    <location>
        <begin position="2"/>
        <end position="259"/>
    </location>
</feature>
<dbReference type="Gene3D" id="1.10.287.70">
    <property type="match status" value="1"/>
</dbReference>
<reference evidence="11" key="1">
    <citation type="journal article" date="2014" name="Genome Biol. Evol.">
        <title>Ascidian mitogenomics: comparison of evolutionary rates in closely related taxa provides evidence of ongoing speciation events.</title>
        <authorList>
            <person name="Griggio F."/>
            <person name="Voskoboynik A."/>
            <person name="Iannelli F."/>
            <person name="Justy F."/>
            <person name="Tilak M.K."/>
            <person name="Turon X."/>
            <person name="Pesole G."/>
            <person name="Douzery E.J."/>
            <person name="Mastrototaro F."/>
            <person name="Gissi C."/>
        </authorList>
    </citation>
    <scope>NUCLEOTIDE SEQUENCE</scope>
    <source>
        <tissue evidence="11">Muscle</tissue>
    </source>
</reference>
<name>A0A024FS94_9ASCI</name>
<keyword evidence="4 8" id="KW-0812">Transmembrane</keyword>
<comment type="subcellular location">
    <subcellularLocation>
        <location evidence="1">Membrane</location>
        <topology evidence="1">Multi-pass membrane protein</topology>
    </subcellularLocation>
</comment>
<evidence type="ECO:0000313" key="11">
    <source>
        <dbReference type="EMBL" id="CAL24381.1"/>
    </source>
</evidence>
<evidence type="ECO:0000256" key="2">
    <source>
        <dbReference type="ARBA" id="ARBA00010581"/>
    </source>
</evidence>
<dbReference type="GO" id="GO:0004129">
    <property type="term" value="F:cytochrome-c oxidase activity"/>
    <property type="evidence" value="ECO:0007669"/>
    <property type="project" value="InterPro"/>
</dbReference>
<keyword evidence="7 9" id="KW-0472">Membrane</keyword>
<dbReference type="PANTHER" id="PTHR11403">
    <property type="entry name" value="CYTOCHROME C OXIDASE SUBUNIT III"/>
    <property type="match status" value="1"/>
</dbReference>
<organism evidence="11">
    <name type="scientific">Clavelina oblonga</name>
    <dbReference type="NCBI Taxonomy" id="286222"/>
    <lineage>
        <taxon>Eukaryota</taxon>
        <taxon>Metazoa</taxon>
        <taxon>Chordata</taxon>
        <taxon>Tunicata</taxon>
        <taxon>Ascidiacea</taxon>
        <taxon>Aplousobranchia</taxon>
        <taxon>Clavelinidae</taxon>
        <taxon>Clavelina</taxon>
    </lineage>
</organism>
<evidence type="ECO:0000256" key="8">
    <source>
        <dbReference type="RuleBase" id="RU003375"/>
    </source>
</evidence>
<comment type="function">
    <text evidence="8">Component of the cytochrome c oxidase, the last enzyme in the mitochondrial electron transport chain which drives oxidative phosphorylation. The respiratory chain contains 3 multisubunit complexes succinate dehydrogenase (complex II, CII), ubiquinol-cytochrome c oxidoreductase (cytochrome b-c1 complex, complex III, CIII) and cytochrome c oxidase (complex IV, CIV), that cooperate to transfer electrons derived from NADH and succinate to molecular oxygen, creating an electrochemical gradient over the inner membrane that drives transmembrane transport and the ATP synthase. Cytochrome c oxidase is the component of the respiratory chain that catalyzes the reduction of oxygen to water. Electrons originating from reduced cytochrome c in the intermembrane space (IMS) are transferred via the dinuclear copper A center (CU(A)) of subunit 2 and heme A of subunit 1 to the active site in subunit 1, a binuclear center (BNC) formed by heme A3 and copper B (CU(B)). The BNC reduces molecular oxygen to 2 water molecules using 4 electrons from cytochrome c in the IMS and 4 protons from the mitochondrial matrix.</text>
</comment>
<protein>
    <recommendedName>
        <fullName evidence="3 8">Cytochrome c oxidase subunit 3</fullName>
    </recommendedName>
</protein>
<feature type="transmembrane region" description="Helical" evidence="9">
    <location>
        <begin position="125"/>
        <end position="147"/>
    </location>
</feature>
<dbReference type="InterPro" id="IPR035973">
    <property type="entry name" value="Cyt_c_oxidase_su3-like_sf"/>
</dbReference>
<dbReference type="InterPro" id="IPR000298">
    <property type="entry name" value="Cyt_c_oxidase-like_su3"/>
</dbReference>
<feature type="transmembrane region" description="Helical" evidence="9">
    <location>
        <begin position="12"/>
        <end position="31"/>
    </location>
</feature>
<dbReference type="PROSITE" id="PS50253">
    <property type="entry name" value="COX3"/>
    <property type="match status" value="1"/>
</dbReference>
<accession>A0A024FS94</accession>
<evidence type="ECO:0000256" key="5">
    <source>
        <dbReference type="ARBA" id="ARBA00022967"/>
    </source>
</evidence>
<keyword evidence="8 11" id="KW-0496">Mitochondrion</keyword>
<evidence type="ECO:0000256" key="3">
    <source>
        <dbReference type="ARBA" id="ARBA00015944"/>
    </source>
</evidence>
<evidence type="ECO:0000256" key="6">
    <source>
        <dbReference type="ARBA" id="ARBA00022989"/>
    </source>
</evidence>
<dbReference type="Pfam" id="PF00510">
    <property type="entry name" value="COX3"/>
    <property type="match status" value="1"/>
</dbReference>
<feature type="transmembrane region" description="Helical" evidence="9">
    <location>
        <begin position="194"/>
        <end position="216"/>
    </location>
</feature>
<evidence type="ECO:0000256" key="7">
    <source>
        <dbReference type="ARBA" id="ARBA00023136"/>
    </source>
</evidence>
<dbReference type="PANTHER" id="PTHR11403:SF7">
    <property type="entry name" value="CYTOCHROME C OXIDASE SUBUNIT 3"/>
    <property type="match status" value="1"/>
</dbReference>
<dbReference type="GO" id="GO:0005739">
    <property type="term" value="C:mitochondrion"/>
    <property type="evidence" value="ECO:0007669"/>
    <property type="project" value="TreeGrafter"/>
</dbReference>
<proteinExistence type="inferred from homology"/>
<dbReference type="Gene3D" id="1.20.120.80">
    <property type="entry name" value="Cytochrome c oxidase, subunit III, four-helix bundle"/>
    <property type="match status" value="1"/>
</dbReference>
<evidence type="ECO:0000256" key="1">
    <source>
        <dbReference type="ARBA" id="ARBA00004141"/>
    </source>
</evidence>
<keyword evidence="6 9" id="KW-1133">Transmembrane helix</keyword>
<feature type="transmembrane region" description="Helical" evidence="9">
    <location>
        <begin position="77"/>
        <end position="100"/>
    </location>
</feature>
<dbReference type="GO" id="GO:0006123">
    <property type="term" value="P:mitochondrial electron transport, cytochrome c to oxygen"/>
    <property type="evidence" value="ECO:0007669"/>
    <property type="project" value="TreeGrafter"/>
</dbReference>
<feature type="transmembrane region" description="Helical" evidence="9">
    <location>
        <begin position="37"/>
        <end position="56"/>
    </location>
</feature>
<dbReference type="SUPFAM" id="SSF81452">
    <property type="entry name" value="Cytochrome c oxidase subunit III-like"/>
    <property type="match status" value="1"/>
</dbReference>
<dbReference type="GO" id="GO:0016020">
    <property type="term" value="C:membrane"/>
    <property type="evidence" value="ECO:0007669"/>
    <property type="project" value="UniProtKB-SubCell"/>
</dbReference>